<dbReference type="Gene3D" id="1.10.10.160">
    <property type="match status" value="1"/>
</dbReference>
<evidence type="ECO:0000256" key="11">
    <source>
        <dbReference type="SAM" id="MobiDB-lite"/>
    </source>
</evidence>
<keyword evidence="3 10" id="KW-0227">DNA damage</keyword>
<evidence type="ECO:0000256" key="4">
    <source>
        <dbReference type="ARBA" id="ARBA00022801"/>
    </source>
</evidence>
<comment type="subunit">
    <text evidence="10">Heterotrimer of RecB, RecC and RecD. All subunits contribute to DNA-binding.</text>
</comment>
<dbReference type="SUPFAM" id="SSF52540">
    <property type="entry name" value="P-loop containing nucleoside triphosphate hydrolases"/>
    <property type="match status" value="2"/>
</dbReference>
<keyword evidence="1 10" id="KW-0540">Nuclease</keyword>
<name>A0A917FPF8_9GAMM</name>
<evidence type="ECO:0000256" key="1">
    <source>
        <dbReference type="ARBA" id="ARBA00022722"/>
    </source>
</evidence>
<gene>
    <name evidence="10 13" type="primary">recC</name>
    <name evidence="13" type="ORF">GCM10010960_15440</name>
</gene>
<dbReference type="InterPro" id="IPR013986">
    <property type="entry name" value="DExx_box_DNA_helicase_dom_sf"/>
</dbReference>
<feature type="domain" description="RecC C-terminal" evidence="12">
    <location>
        <begin position="780"/>
        <end position="1002"/>
    </location>
</feature>
<comment type="caution">
    <text evidence="13">The sequence shown here is derived from an EMBL/GenBank/DDBJ whole genome shotgun (WGS) entry which is preliminary data.</text>
</comment>
<dbReference type="GO" id="GO:0008854">
    <property type="term" value="F:exodeoxyribonuclease V activity"/>
    <property type="evidence" value="ECO:0007669"/>
    <property type="project" value="InterPro"/>
</dbReference>
<evidence type="ECO:0000256" key="6">
    <source>
        <dbReference type="ARBA" id="ARBA00022839"/>
    </source>
</evidence>
<dbReference type="GO" id="GO:0009338">
    <property type="term" value="C:exodeoxyribonuclease V complex"/>
    <property type="evidence" value="ECO:0007669"/>
    <property type="project" value="InterPro"/>
</dbReference>
<feature type="region of interest" description="Disordered" evidence="11">
    <location>
        <begin position="649"/>
        <end position="668"/>
    </location>
</feature>
<protein>
    <recommendedName>
        <fullName evidence="10">RecBCD enzyme subunit RecC</fullName>
    </recommendedName>
    <alternativeName>
        <fullName evidence="10">Exonuclease V subunit RecC</fullName>
        <shortName evidence="10">ExoV subunit RecC</shortName>
    </alternativeName>
    <alternativeName>
        <fullName evidence="10">Helicase/nuclease RecBCD subunit RecC</fullName>
    </alternativeName>
</protein>
<dbReference type="Pfam" id="PF17946">
    <property type="entry name" value="RecC_C"/>
    <property type="match status" value="1"/>
</dbReference>
<keyword evidence="4 10" id="KW-0378">Hydrolase</keyword>
<dbReference type="PANTHER" id="PTHR30591:SF1">
    <property type="entry name" value="RECBCD ENZYME SUBUNIT RECC"/>
    <property type="match status" value="1"/>
</dbReference>
<evidence type="ECO:0000256" key="8">
    <source>
        <dbReference type="ARBA" id="ARBA00023125"/>
    </source>
</evidence>
<organism evidence="13 14">
    <name type="scientific">Arenimonas maotaiensis</name>
    <dbReference type="NCBI Taxonomy" id="1446479"/>
    <lineage>
        <taxon>Bacteria</taxon>
        <taxon>Pseudomonadati</taxon>
        <taxon>Pseudomonadota</taxon>
        <taxon>Gammaproteobacteria</taxon>
        <taxon>Lysobacterales</taxon>
        <taxon>Lysobacteraceae</taxon>
        <taxon>Arenimonas</taxon>
    </lineage>
</organism>
<dbReference type="NCBIfam" id="TIGR01450">
    <property type="entry name" value="recC"/>
    <property type="match status" value="1"/>
</dbReference>
<dbReference type="SUPFAM" id="SSF52980">
    <property type="entry name" value="Restriction endonuclease-like"/>
    <property type="match status" value="1"/>
</dbReference>
<evidence type="ECO:0000256" key="2">
    <source>
        <dbReference type="ARBA" id="ARBA00022741"/>
    </source>
</evidence>
<dbReference type="Proteomes" id="UP000632858">
    <property type="component" value="Unassembled WGS sequence"/>
</dbReference>
<comment type="similarity">
    <text evidence="10">Belongs to the RecC family.</text>
</comment>
<dbReference type="InterPro" id="IPR011335">
    <property type="entry name" value="Restrct_endonuc-II-like"/>
</dbReference>
<proteinExistence type="inferred from homology"/>
<dbReference type="InterPro" id="IPR041500">
    <property type="entry name" value="RecC_C"/>
</dbReference>
<evidence type="ECO:0000256" key="3">
    <source>
        <dbReference type="ARBA" id="ARBA00022763"/>
    </source>
</evidence>
<dbReference type="GO" id="GO:0003677">
    <property type="term" value="F:DNA binding"/>
    <property type="evidence" value="ECO:0007669"/>
    <property type="project" value="UniProtKB-UniRule"/>
</dbReference>
<reference evidence="13" key="1">
    <citation type="journal article" date="2014" name="Int. J. Syst. Evol. Microbiol.">
        <title>Complete genome sequence of Corynebacterium casei LMG S-19264T (=DSM 44701T), isolated from a smear-ripened cheese.</title>
        <authorList>
            <consortium name="US DOE Joint Genome Institute (JGI-PGF)"/>
            <person name="Walter F."/>
            <person name="Albersmeier A."/>
            <person name="Kalinowski J."/>
            <person name="Ruckert C."/>
        </authorList>
    </citation>
    <scope>NUCLEOTIDE SEQUENCE</scope>
    <source>
        <strain evidence="13">CGMCC 1.12726</strain>
    </source>
</reference>
<dbReference type="RefSeq" id="WP_188449609.1">
    <property type="nucleotide sequence ID" value="NZ_BMFO01000003.1"/>
</dbReference>
<sequence>MSSASGFFLHHGNRLSRLAEILGRELAAADGDWLAPETVLVPQASMRRWLQNSLAERFGIAANLSFRPPAGFLADCLQPWLPYADEDRLLTPDKLQWRLFALLNDRRLLAEAPFAPVRRFLACDQPQTRAWQLASELNQAFEAYQAWRRPWLLAWTRRAPEDDWQGRLWHTASQGMAFRAQAVDAYLRALARGDCPKPPELPGRISVFACQNLSPDALHVLQSFGRWSAVRFFLHNPCEAYWGDVRQPKSAEDLLRMQGDNFLLNQWGAAGRDFTAVLLSEQSVHWAGERGEYLPAEGGGLLQRLQDDLLTRAVPVPRYADAAALRQDDSVQIHDCASPLREVQTLRAQLLGLMQRQPELQWRDIAVMAPDLDRYAPYFPAVFGAQDDGHPALPFALGDRGLFQDAGIAGLFFGLLALGRSRLSGNEGLTLLGHPLVMAHYDLTREDLERLRLWLAESGVRWGLDAGHRAAVDGQAQDAFTWRHALTRLLYGYADDDTLIDGVAPVSLPAGQDQRLLSVLYAFVDTLDGFRRGLSRAADIPRWQSLLQDMLAAFCPDGPREDADIEAFNRLNARIAALGTLAEDAGWRGPVAPDVIEAYLVDEGDAPLGQAWLSGRITVCRMVPMRLIPFKVICLLGMDEGAFPREDPASAVNRLAGPDASRETGDRNRRDEDRFLMLQLLSSCGQHLLLSYIGRDPVTGETRAPSLLVKELLQCIGGYLPKPEDAERALVVRHPIHAHEPCGDARAVRIGKPVSAAAASPVRLFAPLPGEPALETQNGDTVSVDELVRFWQKPMETLARRQGLHLPEHDALLDEREPYGNADGLAKYRLVDALLAHTWDTPQPDIEHLLARLQAEGQLAPGAAGRSRLLSLYAAVREALADLAGQRIETVRWPIDLRLADGVLDGELRQHFRCGLVTLALHRKAPKARDRIDAAIRGLAAAAAGHGLPAFVYTDDLRPAGPPPAAEDAMRRLADLLALYREGRARILCFDPELSLDWAAQYRKTPALTAQRWLEHQWAEQQNSEQGGYDAFGRFLTHGDGFLKAVALAHPQHFHDTALRVHAALFGEDADG</sequence>
<comment type="miscellaneous">
    <text evidence="10">In the RecBCD complex, RecB has a slow 3'-5' helicase, an exonuclease activity and loads RecA onto ssDNA, RecD has a fast 5'-3' helicase activity, while RecC stimulates the ATPase and processivity of the RecB helicase and contributes to recognition of the Chi site.</text>
</comment>
<keyword evidence="6 10" id="KW-0269">Exonuclease</keyword>
<dbReference type="PIRSF" id="PIRSF000980">
    <property type="entry name" value="RecC"/>
    <property type="match status" value="1"/>
</dbReference>
<dbReference type="HAMAP" id="MF_01486">
    <property type="entry name" value="RecC"/>
    <property type="match status" value="1"/>
</dbReference>
<dbReference type="PANTHER" id="PTHR30591">
    <property type="entry name" value="RECBCD ENZYME SUBUNIT RECC"/>
    <property type="match status" value="1"/>
</dbReference>
<dbReference type="GO" id="GO:0005524">
    <property type="term" value="F:ATP binding"/>
    <property type="evidence" value="ECO:0007669"/>
    <property type="project" value="UniProtKB-UniRule"/>
</dbReference>
<dbReference type="InterPro" id="IPR006697">
    <property type="entry name" value="RecC"/>
</dbReference>
<keyword evidence="2 10" id="KW-0547">Nucleotide-binding</keyword>
<dbReference type="Gene3D" id="3.40.50.300">
    <property type="entry name" value="P-loop containing nucleotide triphosphate hydrolases"/>
    <property type="match status" value="2"/>
</dbReference>
<dbReference type="AlphaFoldDB" id="A0A917FPF8"/>
<dbReference type="Gene3D" id="1.10.10.990">
    <property type="match status" value="1"/>
</dbReference>
<dbReference type="EMBL" id="BMFO01000003">
    <property type="protein sequence ID" value="GGF94640.1"/>
    <property type="molecule type" value="Genomic_DNA"/>
</dbReference>
<keyword evidence="5 10" id="KW-0347">Helicase</keyword>
<keyword evidence="8 10" id="KW-0238">DNA-binding</keyword>
<dbReference type="GO" id="GO:0000724">
    <property type="term" value="P:double-strand break repair via homologous recombination"/>
    <property type="evidence" value="ECO:0007669"/>
    <property type="project" value="UniProtKB-UniRule"/>
</dbReference>
<evidence type="ECO:0000256" key="9">
    <source>
        <dbReference type="ARBA" id="ARBA00023204"/>
    </source>
</evidence>
<dbReference type="InterPro" id="IPR027417">
    <property type="entry name" value="P-loop_NTPase"/>
</dbReference>
<accession>A0A917FPF8</accession>
<dbReference type="GO" id="GO:0003678">
    <property type="term" value="F:DNA helicase activity"/>
    <property type="evidence" value="ECO:0007669"/>
    <property type="project" value="UniProtKB-UniRule"/>
</dbReference>
<evidence type="ECO:0000256" key="7">
    <source>
        <dbReference type="ARBA" id="ARBA00022840"/>
    </source>
</evidence>
<evidence type="ECO:0000313" key="13">
    <source>
        <dbReference type="EMBL" id="GGF94640.1"/>
    </source>
</evidence>
<evidence type="ECO:0000256" key="10">
    <source>
        <dbReference type="HAMAP-Rule" id="MF_01486"/>
    </source>
</evidence>
<keyword evidence="7 10" id="KW-0067">ATP-binding</keyword>
<keyword evidence="14" id="KW-1185">Reference proteome</keyword>
<reference evidence="13" key="2">
    <citation type="submission" date="2020-09" db="EMBL/GenBank/DDBJ databases">
        <authorList>
            <person name="Sun Q."/>
            <person name="Zhou Y."/>
        </authorList>
    </citation>
    <scope>NUCLEOTIDE SEQUENCE</scope>
    <source>
        <strain evidence="13">CGMCC 1.12726</strain>
    </source>
</reference>
<evidence type="ECO:0000256" key="5">
    <source>
        <dbReference type="ARBA" id="ARBA00022806"/>
    </source>
</evidence>
<dbReference type="Gene3D" id="3.40.50.10930">
    <property type="match status" value="1"/>
</dbReference>
<dbReference type="Pfam" id="PF04257">
    <property type="entry name" value="Exonuc_V_gamma"/>
    <property type="match status" value="1"/>
</dbReference>
<evidence type="ECO:0000259" key="12">
    <source>
        <dbReference type="Pfam" id="PF17946"/>
    </source>
</evidence>
<keyword evidence="9 10" id="KW-0234">DNA repair</keyword>
<comment type="function">
    <text evidence="10">A helicase/nuclease that prepares dsDNA breaks (DSB) for recombinational DNA repair. Binds to DSBs and unwinds DNA via a highly rapid and processive ATP-dependent bidirectional helicase activity. Unwinds dsDNA until it encounters a Chi (crossover hotspot instigator) sequence from the 3' direction. Cuts ssDNA a few nucleotides 3' to the Chi site. The properties and activities of the enzyme are changed at Chi. The Chi-altered holoenzyme produces a long 3'-ssDNA overhang and facilitates RecA-binding to the ssDNA for homologous DNA recombination and repair. Holoenzyme degrades any linearized DNA that is unable to undergo homologous recombination. In the holoenzyme this subunit recognizes the wild-type Chi sequence, and when added to isolated RecB increases its ATP-dependent helicase processivity.</text>
</comment>
<evidence type="ECO:0000313" key="14">
    <source>
        <dbReference type="Proteomes" id="UP000632858"/>
    </source>
</evidence>